<feature type="region of interest" description="Disordered" evidence="1">
    <location>
        <begin position="129"/>
        <end position="187"/>
    </location>
</feature>
<accession>A0AA38P0S7</accession>
<feature type="region of interest" description="Disordered" evidence="1">
    <location>
        <begin position="269"/>
        <end position="289"/>
    </location>
</feature>
<name>A0AA38P0S7_9AGAR</name>
<protein>
    <submittedName>
        <fullName evidence="2">Uncharacterized protein</fullName>
    </submittedName>
</protein>
<feature type="compositionally biased region" description="Low complexity" evidence="1">
    <location>
        <begin position="135"/>
        <end position="171"/>
    </location>
</feature>
<keyword evidence="3" id="KW-1185">Reference proteome</keyword>
<gene>
    <name evidence="2" type="ORF">F5878DRAFT_645461</name>
</gene>
<comment type="caution">
    <text evidence="2">The sequence shown here is derived from an EMBL/GenBank/DDBJ whole genome shotgun (WGS) entry which is preliminary data.</text>
</comment>
<evidence type="ECO:0000256" key="1">
    <source>
        <dbReference type="SAM" id="MobiDB-lite"/>
    </source>
</evidence>
<proteinExistence type="predicted"/>
<feature type="region of interest" description="Disordered" evidence="1">
    <location>
        <begin position="200"/>
        <end position="224"/>
    </location>
</feature>
<dbReference type="Proteomes" id="UP001163846">
    <property type="component" value="Unassembled WGS sequence"/>
</dbReference>
<organism evidence="2 3">
    <name type="scientific">Lentinula raphanica</name>
    <dbReference type="NCBI Taxonomy" id="153919"/>
    <lineage>
        <taxon>Eukaryota</taxon>
        <taxon>Fungi</taxon>
        <taxon>Dikarya</taxon>
        <taxon>Basidiomycota</taxon>
        <taxon>Agaricomycotina</taxon>
        <taxon>Agaricomycetes</taxon>
        <taxon>Agaricomycetidae</taxon>
        <taxon>Agaricales</taxon>
        <taxon>Marasmiineae</taxon>
        <taxon>Omphalotaceae</taxon>
        <taxon>Lentinula</taxon>
    </lineage>
</organism>
<sequence>MPVSRRQTAPAELIKMRTRMIVDRLMFLRASRSMSMNPPCPRFDPKTEKVARKDLFHGASDNVNGPLHPGFWKLGKLFFVVTKLKPAPEDKAQIVFEEASIPAAVLLADSDLLRHLDRRATLKNISRRKVTRGISSSGSSSLPSSPTTPRSSATSSPSTPRSSATSSCSTPVNPSTPLPLPVTPGMSTVLVPSTPSAVAPARSNAIADSSKRSVNPGRAQSPNDEVEFVSTVLVPSTPGAVAPARSNVVVNPGRAQSPDDEVEFIGFLHPNGTVQPERPAKARASVGGSSRINQRSARVAPIITINIIVWFPDTHNLEAVRLPLASGQYMKLSMVSKVLQKLELDIHEDLDRYTPDKGWNPILLDTLFKVQDGDVLNLKYSAVHDIRNFDIHITHLY</sequence>
<evidence type="ECO:0000313" key="2">
    <source>
        <dbReference type="EMBL" id="KAJ3834036.1"/>
    </source>
</evidence>
<reference evidence="2" key="1">
    <citation type="submission" date="2022-08" db="EMBL/GenBank/DDBJ databases">
        <authorList>
            <consortium name="DOE Joint Genome Institute"/>
            <person name="Min B."/>
            <person name="Riley R."/>
            <person name="Sierra-Patev S."/>
            <person name="Naranjo-Ortiz M."/>
            <person name="Looney B."/>
            <person name="Konkel Z."/>
            <person name="Slot J.C."/>
            <person name="Sakamoto Y."/>
            <person name="Steenwyk J.L."/>
            <person name="Rokas A."/>
            <person name="Carro J."/>
            <person name="Camarero S."/>
            <person name="Ferreira P."/>
            <person name="Molpeceres G."/>
            <person name="Ruiz-Duenas F.J."/>
            <person name="Serrano A."/>
            <person name="Henrissat B."/>
            <person name="Drula E."/>
            <person name="Hughes K.W."/>
            <person name="Mata J.L."/>
            <person name="Ishikawa N.K."/>
            <person name="Vargas-Isla R."/>
            <person name="Ushijima S."/>
            <person name="Smith C.A."/>
            <person name="Ahrendt S."/>
            <person name="Andreopoulos W."/>
            <person name="He G."/>
            <person name="Labutti K."/>
            <person name="Lipzen A."/>
            <person name="Ng V."/>
            <person name="Sandor L."/>
            <person name="Barry K."/>
            <person name="Martinez A.T."/>
            <person name="Xiao Y."/>
            <person name="Gibbons J.G."/>
            <person name="Terashima K."/>
            <person name="Hibbett D.S."/>
            <person name="Grigoriev I.V."/>
        </authorList>
    </citation>
    <scope>NUCLEOTIDE SEQUENCE</scope>
    <source>
        <strain evidence="2">TFB9207</strain>
    </source>
</reference>
<dbReference type="EMBL" id="MU806592">
    <property type="protein sequence ID" value="KAJ3834036.1"/>
    <property type="molecule type" value="Genomic_DNA"/>
</dbReference>
<dbReference type="AlphaFoldDB" id="A0AA38P0S7"/>
<evidence type="ECO:0000313" key="3">
    <source>
        <dbReference type="Proteomes" id="UP001163846"/>
    </source>
</evidence>